<dbReference type="InterPro" id="IPR006343">
    <property type="entry name" value="DnaB/C_C"/>
</dbReference>
<dbReference type="Pfam" id="PF21984">
    <property type="entry name" value="DnaD_N"/>
    <property type="match status" value="1"/>
</dbReference>
<feature type="region of interest" description="Disordered" evidence="2">
    <location>
        <begin position="195"/>
        <end position="236"/>
    </location>
</feature>
<evidence type="ECO:0000256" key="2">
    <source>
        <dbReference type="SAM" id="MobiDB-lite"/>
    </source>
</evidence>
<evidence type="ECO:0000259" key="3">
    <source>
        <dbReference type="Pfam" id="PF07261"/>
    </source>
</evidence>
<evidence type="ECO:0000313" key="5">
    <source>
        <dbReference type="EMBL" id="MDT2811004.1"/>
    </source>
</evidence>
<feature type="domain" description="DnaB/C C-terminal" evidence="3">
    <location>
        <begin position="127"/>
        <end position="199"/>
    </location>
</feature>
<gene>
    <name evidence="5" type="ORF">P7H43_11000</name>
</gene>
<dbReference type="InterPro" id="IPR034829">
    <property type="entry name" value="DnaD-like_sf"/>
</dbReference>
<dbReference type="Gene3D" id="1.10.10.10">
    <property type="entry name" value="Winged helix-like DNA-binding domain superfamily/Winged helix DNA-binding domain"/>
    <property type="match status" value="1"/>
</dbReference>
<dbReference type="AlphaFoldDB" id="A0AAW8TZ86"/>
<sequence>MDFFQAYLAAGQVSVPRMILKHYHELGMDAEELVFWLELYAYQEKGAYPDLNQVAQSMGITQTRVFQLLAQADQKQHLRLVTQKDAQGKQTDTYDFRPLFEKLTKLYQQQAQTKSAQATADKVSNLYKTFEQEFGRPLSPLEFERIAGWLNEDHYDPELIRLALKEAVTHQARNLSYIDRILLNWESKNIRNKEEVAQEQSRRKLQIMQKAADKPGSQAQDDSLPPVTLHNPFKED</sequence>
<dbReference type="InterPro" id="IPR053843">
    <property type="entry name" value="DnaD_N"/>
</dbReference>
<comment type="caution">
    <text evidence="5">The sequence shown here is derived from an EMBL/GenBank/DDBJ whole genome shotgun (WGS) entry which is preliminary data.</text>
</comment>
<evidence type="ECO:0000256" key="1">
    <source>
        <dbReference type="ARBA" id="ARBA00093462"/>
    </source>
</evidence>
<reference evidence="5" key="1">
    <citation type="submission" date="2023-03" db="EMBL/GenBank/DDBJ databases">
        <authorList>
            <person name="Shen W."/>
            <person name="Cai J."/>
        </authorList>
    </citation>
    <scope>NUCLEOTIDE SEQUENCE</scope>
    <source>
        <strain evidence="5">B226-2</strain>
    </source>
</reference>
<dbReference type="Gene3D" id="1.10.10.630">
    <property type="entry name" value="DnaD domain-like"/>
    <property type="match status" value="1"/>
</dbReference>
<dbReference type="InterPro" id="IPR053162">
    <property type="entry name" value="DnaD"/>
</dbReference>
<comment type="similarity">
    <text evidence="1">Belongs to the DnaB/DnaD family.</text>
</comment>
<feature type="domain" description="DnaD N-terminal" evidence="4">
    <location>
        <begin position="15"/>
        <end position="113"/>
    </location>
</feature>
<protein>
    <submittedName>
        <fullName evidence="5">DnaD domain protein</fullName>
    </submittedName>
</protein>
<dbReference type="PANTHER" id="PTHR37293:SF6">
    <property type="entry name" value="DNA REPLICATION PROTEIN DNAD"/>
    <property type="match status" value="1"/>
</dbReference>
<evidence type="ECO:0000313" key="6">
    <source>
        <dbReference type="Proteomes" id="UP001256711"/>
    </source>
</evidence>
<dbReference type="Pfam" id="PF07261">
    <property type="entry name" value="DnaB_2"/>
    <property type="match status" value="1"/>
</dbReference>
<dbReference type="InterPro" id="IPR036388">
    <property type="entry name" value="WH-like_DNA-bd_sf"/>
</dbReference>
<evidence type="ECO:0000259" key="4">
    <source>
        <dbReference type="Pfam" id="PF21984"/>
    </source>
</evidence>
<organism evidence="5 6">
    <name type="scientific">Enterococcus asini</name>
    <dbReference type="NCBI Taxonomy" id="57732"/>
    <lineage>
        <taxon>Bacteria</taxon>
        <taxon>Bacillati</taxon>
        <taxon>Bacillota</taxon>
        <taxon>Bacilli</taxon>
        <taxon>Lactobacillales</taxon>
        <taxon>Enterococcaceae</taxon>
        <taxon>Enterococcus</taxon>
    </lineage>
</organism>
<dbReference type="Proteomes" id="UP001256711">
    <property type="component" value="Unassembled WGS sequence"/>
</dbReference>
<dbReference type="SUPFAM" id="SSF158499">
    <property type="entry name" value="DnaD domain-like"/>
    <property type="match status" value="1"/>
</dbReference>
<name>A0AAW8TZ86_9ENTE</name>
<dbReference type="RefSeq" id="WP_181990921.1">
    <property type="nucleotide sequence ID" value="NZ_CABJBY010000005.1"/>
</dbReference>
<proteinExistence type="inferred from homology"/>
<dbReference type="NCBIfam" id="TIGR01446">
    <property type="entry name" value="DnaD_dom"/>
    <property type="match status" value="1"/>
</dbReference>
<accession>A0AAW8TZ86</accession>
<dbReference type="PANTHER" id="PTHR37293">
    <property type="entry name" value="PHAGE REPLICATION PROTEIN-RELATED"/>
    <property type="match status" value="1"/>
</dbReference>
<dbReference type="EMBL" id="JARQBJ010000005">
    <property type="protein sequence ID" value="MDT2811004.1"/>
    <property type="molecule type" value="Genomic_DNA"/>
</dbReference>